<dbReference type="GO" id="GO:0008033">
    <property type="term" value="P:tRNA processing"/>
    <property type="evidence" value="ECO:0007669"/>
    <property type="project" value="InterPro"/>
</dbReference>
<dbReference type="PANTHER" id="PTHR11086:SF18">
    <property type="entry name" value="DEOXYCYTIDYLATE DEAMINASE"/>
    <property type="match status" value="1"/>
</dbReference>
<dbReference type="Gene3D" id="3.30.1330.30">
    <property type="match status" value="1"/>
</dbReference>
<dbReference type="OrthoDB" id="6710946at2759"/>
<feature type="non-terminal residue" evidence="7">
    <location>
        <position position="452"/>
    </location>
</feature>
<dbReference type="EMBL" id="JANBPK010000834">
    <property type="protein sequence ID" value="KAJ2930498.1"/>
    <property type="molecule type" value="Genomic_DNA"/>
</dbReference>
<evidence type="ECO:0000313" key="8">
    <source>
        <dbReference type="Proteomes" id="UP001140091"/>
    </source>
</evidence>
<dbReference type="SUPFAM" id="SSF53927">
    <property type="entry name" value="Cytidine deaminase-like"/>
    <property type="match status" value="1"/>
</dbReference>
<gene>
    <name evidence="7" type="ORF">H1R20_g6591</name>
</gene>
<dbReference type="EC" id="3.5.4.12" evidence="3"/>
<evidence type="ECO:0000256" key="5">
    <source>
        <dbReference type="SAM" id="MobiDB-lite"/>
    </source>
</evidence>
<dbReference type="InterPro" id="IPR016193">
    <property type="entry name" value="Cytidine_deaminase-like"/>
</dbReference>
<evidence type="ECO:0000256" key="4">
    <source>
        <dbReference type="ARBA" id="ARBA00041763"/>
    </source>
</evidence>
<protein>
    <recommendedName>
        <fullName evidence="4">dCMP deaminase</fullName>
        <ecNumber evidence="3">3.5.4.12</ecNumber>
    </recommendedName>
    <alternativeName>
        <fullName evidence="4">dCMP deaminase</fullName>
    </alternativeName>
</protein>
<dbReference type="InterPro" id="IPR013241">
    <property type="entry name" value="RNase_P_Pop3"/>
</dbReference>
<keyword evidence="2" id="KW-0378">Hydrolase</keyword>
<dbReference type="GO" id="GO:0006364">
    <property type="term" value="P:rRNA processing"/>
    <property type="evidence" value="ECO:0007669"/>
    <property type="project" value="InterPro"/>
</dbReference>
<evidence type="ECO:0000259" key="6">
    <source>
        <dbReference type="Pfam" id="PF00383"/>
    </source>
</evidence>
<organism evidence="7 8">
    <name type="scientific">Candolleomyces eurysporus</name>
    <dbReference type="NCBI Taxonomy" id="2828524"/>
    <lineage>
        <taxon>Eukaryota</taxon>
        <taxon>Fungi</taxon>
        <taxon>Dikarya</taxon>
        <taxon>Basidiomycota</taxon>
        <taxon>Agaricomycotina</taxon>
        <taxon>Agaricomycetes</taxon>
        <taxon>Agaricomycetidae</taxon>
        <taxon>Agaricales</taxon>
        <taxon>Agaricineae</taxon>
        <taxon>Psathyrellaceae</taxon>
        <taxon>Candolleomyces</taxon>
    </lineage>
</organism>
<dbReference type="AlphaFoldDB" id="A0A9W8JGQ0"/>
<reference evidence="7" key="1">
    <citation type="submission" date="2022-06" db="EMBL/GenBank/DDBJ databases">
        <title>Genome Sequence of Candolleomyces eurysporus.</title>
        <authorList>
            <person name="Buettner E."/>
        </authorList>
    </citation>
    <scope>NUCLEOTIDE SEQUENCE</scope>
    <source>
        <strain evidence="7">VTCC 930004</strain>
    </source>
</reference>
<dbReference type="PANTHER" id="PTHR11086">
    <property type="entry name" value="DEOXYCYTIDYLATE DEAMINASE-RELATED"/>
    <property type="match status" value="1"/>
</dbReference>
<evidence type="ECO:0000256" key="3">
    <source>
        <dbReference type="ARBA" id="ARBA00038938"/>
    </source>
</evidence>
<proteinExistence type="predicted"/>
<dbReference type="InterPro" id="IPR015517">
    <property type="entry name" value="dCMP_deaminase-rel"/>
</dbReference>
<evidence type="ECO:0000256" key="2">
    <source>
        <dbReference type="ARBA" id="ARBA00022801"/>
    </source>
</evidence>
<dbReference type="InterPro" id="IPR029064">
    <property type="entry name" value="Ribosomal_eL30-like_sf"/>
</dbReference>
<evidence type="ECO:0000256" key="1">
    <source>
        <dbReference type="ARBA" id="ARBA00022727"/>
    </source>
</evidence>
<dbReference type="GO" id="GO:0005737">
    <property type="term" value="C:cytoplasm"/>
    <property type="evidence" value="ECO:0007669"/>
    <property type="project" value="TreeGrafter"/>
</dbReference>
<accession>A0A9W8JGQ0</accession>
<dbReference type="Gene3D" id="3.40.140.10">
    <property type="entry name" value="Cytidine Deaminase, domain 2"/>
    <property type="match status" value="2"/>
</dbReference>
<feature type="domain" description="CMP/dCMP-type deaminase" evidence="6">
    <location>
        <begin position="337"/>
        <end position="379"/>
    </location>
</feature>
<dbReference type="Pfam" id="PF00383">
    <property type="entry name" value="dCMP_cyt_deam_1"/>
    <property type="match status" value="1"/>
</dbReference>
<dbReference type="Proteomes" id="UP001140091">
    <property type="component" value="Unassembled WGS sequence"/>
</dbReference>
<comment type="caution">
    <text evidence="7">The sequence shown here is derived from an EMBL/GenBank/DDBJ whole genome shotgun (WGS) entry which is preliminary data.</text>
</comment>
<evidence type="ECO:0000313" key="7">
    <source>
        <dbReference type="EMBL" id="KAJ2930498.1"/>
    </source>
</evidence>
<keyword evidence="1" id="KW-0545">Nucleotide biosynthesis</keyword>
<dbReference type="Pfam" id="PF08228">
    <property type="entry name" value="RNase_P_pop3"/>
    <property type="match status" value="1"/>
</dbReference>
<feature type="region of interest" description="Disordered" evidence="5">
    <location>
        <begin position="24"/>
        <end position="56"/>
    </location>
</feature>
<keyword evidence="8" id="KW-1185">Reference proteome</keyword>
<sequence length="452" mass="50143">MIFSHLVSLLEGASNFHEARCRSSRKRKRALEADKSKKRSKANEDSAMEVSSGEDGLLEVSQDPCSALPLPPKPPILDHLVCGINAVTKRLEAQARQVRRSVIISSKPLDELEAALPISLVFVCRADVDPPILINHLPQLVAACNSVPSKAPVKIIPLPKESEGILAEKLGIRRASVLALDVRSISRHSRIFDEARVSDGSSSAMAYAAGQEYNYPVVRTNSRKTVANVSTEGYEGCEGVKATGKELVDVLIRRPFFLLLSVDAPLMNRFMRSQNFQPTSLEQFVTDNDRLTYGPASLHELQDLVNVRVVNAFQTVEKLHSHLESLDLVNTEHLRPSWDAYFMTLASLASRRSNCMKRRVGAVIVRDNRVISTGYNGNPPWTGELQRRCPCLKCTVKIIQTGIKTVVYNLAYKMDTASATLFQQSNVELRRYDPHNSFRLPPVNDELGSNGS</sequence>
<dbReference type="GO" id="GO:0004132">
    <property type="term" value="F:dCMP deaminase activity"/>
    <property type="evidence" value="ECO:0007669"/>
    <property type="project" value="TreeGrafter"/>
</dbReference>
<dbReference type="InterPro" id="IPR002125">
    <property type="entry name" value="CMP_dCMP_dom"/>
</dbReference>
<name>A0A9W8JGQ0_9AGAR</name>